<dbReference type="RefSeq" id="WP_390285059.1">
    <property type="nucleotide sequence ID" value="NZ_JBHUDI010000003.1"/>
</dbReference>
<dbReference type="Proteomes" id="UP001597076">
    <property type="component" value="Unassembled WGS sequence"/>
</dbReference>
<dbReference type="AlphaFoldDB" id="A0ABD6BD35"/>
<name>A0ABD6BD35_9EURY</name>
<evidence type="ECO:0000313" key="3">
    <source>
        <dbReference type="Proteomes" id="UP001597076"/>
    </source>
</evidence>
<dbReference type="EMBL" id="JBHUDI010000003">
    <property type="protein sequence ID" value="MFD1562964.1"/>
    <property type="molecule type" value="Genomic_DNA"/>
</dbReference>
<organism evidence="2 3">
    <name type="scientific">Haloarchaeobius amylolyticus</name>
    <dbReference type="NCBI Taxonomy" id="1198296"/>
    <lineage>
        <taxon>Archaea</taxon>
        <taxon>Methanobacteriati</taxon>
        <taxon>Methanobacteriota</taxon>
        <taxon>Stenosarchaea group</taxon>
        <taxon>Halobacteria</taxon>
        <taxon>Halobacteriales</taxon>
        <taxon>Halorubellaceae</taxon>
        <taxon>Haloarchaeobius</taxon>
    </lineage>
</organism>
<proteinExistence type="predicted"/>
<protein>
    <submittedName>
        <fullName evidence="2">Uncharacterized protein</fullName>
    </submittedName>
</protein>
<keyword evidence="3" id="KW-1185">Reference proteome</keyword>
<sequence length="76" mass="8385">MEENWRRRATLTPKDANSTDGHRSHAAKGYGTAVALNGTVALVCDNADGPGITYAFELWSLAGVASPRYRWEAWFE</sequence>
<feature type="region of interest" description="Disordered" evidence="1">
    <location>
        <begin position="1"/>
        <end position="25"/>
    </location>
</feature>
<accession>A0ABD6BD35</accession>
<reference evidence="2 3" key="1">
    <citation type="journal article" date="2019" name="Int. J. Syst. Evol. Microbiol.">
        <title>The Global Catalogue of Microorganisms (GCM) 10K type strain sequencing project: providing services to taxonomists for standard genome sequencing and annotation.</title>
        <authorList>
            <consortium name="The Broad Institute Genomics Platform"/>
            <consortium name="The Broad Institute Genome Sequencing Center for Infectious Disease"/>
            <person name="Wu L."/>
            <person name="Ma J."/>
        </authorList>
    </citation>
    <scope>NUCLEOTIDE SEQUENCE [LARGE SCALE GENOMIC DNA]</scope>
    <source>
        <strain evidence="2 3">CGMCC 1.12230</strain>
    </source>
</reference>
<evidence type="ECO:0000256" key="1">
    <source>
        <dbReference type="SAM" id="MobiDB-lite"/>
    </source>
</evidence>
<comment type="caution">
    <text evidence="2">The sequence shown here is derived from an EMBL/GenBank/DDBJ whole genome shotgun (WGS) entry which is preliminary data.</text>
</comment>
<gene>
    <name evidence="2" type="ORF">ACFR99_05320</name>
</gene>
<evidence type="ECO:0000313" key="2">
    <source>
        <dbReference type="EMBL" id="MFD1562964.1"/>
    </source>
</evidence>